<feature type="compositionally biased region" description="Polar residues" evidence="1">
    <location>
        <begin position="476"/>
        <end position="497"/>
    </location>
</feature>
<evidence type="ECO:0000256" key="1">
    <source>
        <dbReference type="SAM" id="MobiDB-lite"/>
    </source>
</evidence>
<feature type="region of interest" description="Disordered" evidence="1">
    <location>
        <begin position="209"/>
        <end position="270"/>
    </location>
</feature>
<gene>
    <name evidence="2" type="primary">NCL1_33763</name>
    <name evidence="2" type="ORF">TNIN_254521</name>
</gene>
<feature type="compositionally biased region" description="Basic and acidic residues" evidence="1">
    <location>
        <begin position="225"/>
        <end position="235"/>
    </location>
</feature>
<feature type="region of interest" description="Disordered" evidence="1">
    <location>
        <begin position="347"/>
        <end position="462"/>
    </location>
</feature>
<feature type="region of interest" description="Disordered" evidence="1">
    <location>
        <begin position="302"/>
        <end position="329"/>
    </location>
</feature>
<feature type="compositionally biased region" description="Basic residues" evidence="1">
    <location>
        <begin position="94"/>
        <end position="110"/>
    </location>
</feature>
<feature type="compositionally biased region" description="Low complexity" evidence="1">
    <location>
        <begin position="394"/>
        <end position="407"/>
    </location>
</feature>
<feature type="compositionally biased region" description="Polar residues" evidence="1">
    <location>
        <begin position="178"/>
        <end position="197"/>
    </location>
</feature>
<feature type="compositionally biased region" description="Low complexity" evidence="1">
    <location>
        <begin position="312"/>
        <end position="327"/>
    </location>
</feature>
<evidence type="ECO:0000313" key="3">
    <source>
        <dbReference type="Proteomes" id="UP000886998"/>
    </source>
</evidence>
<feature type="region of interest" description="Disordered" evidence="1">
    <location>
        <begin position="88"/>
        <end position="197"/>
    </location>
</feature>
<keyword evidence="3" id="KW-1185">Reference proteome</keyword>
<proteinExistence type="predicted"/>
<feature type="compositionally biased region" description="Basic and acidic residues" evidence="1">
    <location>
        <begin position="302"/>
        <end position="311"/>
    </location>
</feature>
<accession>A0A8X6X6J2</accession>
<evidence type="ECO:0000313" key="2">
    <source>
        <dbReference type="EMBL" id="GFY47962.1"/>
    </source>
</evidence>
<reference evidence="2" key="1">
    <citation type="submission" date="2020-08" db="EMBL/GenBank/DDBJ databases">
        <title>Multicomponent nature underlies the extraordinary mechanical properties of spider dragline silk.</title>
        <authorList>
            <person name="Kono N."/>
            <person name="Nakamura H."/>
            <person name="Mori M."/>
            <person name="Yoshida Y."/>
            <person name="Ohtoshi R."/>
            <person name="Malay A.D."/>
            <person name="Moran D.A.P."/>
            <person name="Tomita M."/>
            <person name="Numata K."/>
            <person name="Arakawa K."/>
        </authorList>
    </citation>
    <scope>NUCLEOTIDE SEQUENCE</scope>
</reference>
<comment type="caution">
    <text evidence="2">The sequence shown here is derived from an EMBL/GenBank/DDBJ whole genome shotgun (WGS) entry which is preliminary data.</text>
</comment>
<dbReference type="EMBL" id="BMAV01006236">
    <property type="protein sequence ID" value="GFY47962.1"/>
    <property type="molecule type" value="Genomic_DNA"/>
</dbReference>
<dbReference type="Proteomes" id="UP000886998">
    <property type="component" value="Unassembled WGS sequence"/>
</dbReference>
<feature type="compositionally biased region" description="Polar residues" evidence="1">
    <location>
        <begin position="251"/>
        <end position="269"/>
    </location>
</feature>
<name>A0A8X6X6J2_9ARAC</name>
<sequence length="788" mass="89779">MTQINYRLGKFDFNFPVKAGRQSKLFDRKSLTDLTNSKNKVHQRKSVQYKSICSISFIEKEDLSNGYALRSRISDFVRVTRSNSSFLTPTVHKPLQKKRCSQKHLGKRNPTRISVKPKQQSLVNQEMSSSSASTSGLGRKTRSSSSFLTLEAHEPLQKKFCSQKHMGRRKSTRISVEPKQQSLVNQEISLSSTSTSDFGRKTRFSSCAAEKIQQKSHQRKSSRNLCKEKENIERPLRKRSKEIPTDDILTTPASRSSTLRNPMKSSTPKLNLKLSKRKLDNLDIETKVASEIVPCGKMEKKLKGSKLDLENSTRSSTSRKSGRKSFSPIKVVHEPVINTRCKAGSLDTLTDDSLKKNSRMKNMSDDENSPFYNKRQRGANDMKLKPVKAHQADKSNSNKKSSVSMKNIKCKKDSLTFKSNAKQNRIVRKTKLAPVRYGSTNKDKTSSKKQRGNSAKSLKTKQIEVNFSRKQKNEGINASFENIQNKDSLSNSSYPKQTRTKRKIRRNENSLSADKKRRVKPLEIPKTKPLENLMPIHSTPYAKNVACSSKSMFSKIPNLSTPKWPIDSLTTFANSSENGMTPYFSRKKIRSLPVTNRFVKKVVVKKRKAHSYSKEKSTPDALKTKLPSKGTLKHQRMMINILNEKNVGYEDDIFESNKFGPLKTFHLGDESDNSSVNIATPKFDFILTPALPKKTPRFKDCISPSEFMLARKNAEEYIYRRNKKKKTVDKAAISAIKKNRSKRNSYQDVPEKKKLDFEEAMNKLIAVKKNLEQDDGDEEDSYFSDVSE</sequence>
<protein>
    <submittedName>
        <fullName evidence="2">Uncharacterized protein</fullName>
    </submittedName>
</protein>
<feature type="region of interest" description="Disordered" evidence="1">
    <location>
        <begin position="476"/>
        <end position="518"/>
    </location>
</feature>
<dbReference type="AlphaFoldDB" id="A0A8X6X6J2"/>
<feature type="compositionally biased region" description="Basic residues" evidence="1">
    <location>
        <begin position="161"/>
        <end position="172"/>
    </location>
</feature>
<dbReference type="OrthoDB" id="6437750at2759"/>
<organism evidence="2 3">
    <name type="scientific">Trichonephila inaurata madagascariensis</name>
    <dbReference type="NCBI Taxonomy" id="2747483"/>
    <lineage>
        <taxon>Eukaryota</taxon>
        <taxon>Metazoa</taxon>
        <taxon>Ecdysozoa</taxon>
        <taxon>Arthropoda</taxon>
        <taxon>Chelicerata</taxon>
        <taxon>Arachnida</taxon>
        <taxon>Araneae</taxon>
        <taxon>Araneomorphae</taxon>
        <taxon>Entelegynae</taxon>
        <taxon>Araneoidea</taxon>
        <taxon>Nephilidae</taxon>
        <taxon>Trichonephila</taxon>
        <taxon>Trichonephila inaurata</taxon>
    </lineage>
</organism>
<feature type="compositionally biased region" description="Polar residues" evidence="1">
    <location>
        <begin position="117"/>
        <end position="127"/>
    </location>
</feature>